<dbReference type="EMBL" id="BNJQ01000016">
    <property type="protein sequence ID" value="GHP07354.1"/>
    <property type="molecule type" value="Genomic_DNA"/>
</dbReference>
<evidence type="ECO:0000313" key="3">
    <source>
        <dbReference type="Proteomes" id="UP000660262"/>
    </source>
</evidence>
<gene>
    <name evidence="2" type="ORF">PPROV_000609500</name>
</gene>
<evidence type="ECO:0000256" key="1">
    <source>
        <dbReference type="SAM" id="MobiDB-lite"/>
    </source>
</evidence>
<reference evidence="2" key="1">
    <citation type="submission" date="2020-10" db="EMBL/GenBank/DDBJ databases">
        <title>Unveiling of a novel bifunctional photoreceptor, Dualchrome1, isolated from a cosmopolitan green alga.</title>
        <authorList>
            <person name="Suzuki S."/>
            <person name="Kawachi M."/>
        </authorList>
    </citation>
    <scope>NUCLEOTIDE SEQUENCE</scope>
    <source>
        <strain evidence="2">NIES 2893</strain>
    </source>
</reference>
<name>A0A830HJP7_9CHLO</name>
<dbReference type="AlphaFoldDB" id="A0A830HJP7"/>
<evidence type="ECO:0000313" key="2">
    <source>
        <dbReference type="EMBL" id="GHP07354.1"/>
    </source>
</evidence>
<keyword evidence="3" id="KW-1185">Reference proteome</keyword>
<feature type="region of interest" description="Disordered" evidence="1">
    <location>
        <begin position="42"/>
        <end position="71"/>
    </location>
</feature>
<sequence length="141" mass="16451">MRFLFLPSQYNTIKVNGRGTSLSYRQPPRRIFRQPSFVKYIPRFPSTSTSSKRRADDESDDDDRDLRMKHTPLAYENQQKRWCLVRETSIEDIWTCVREVKQAQRLQQLAETVAGPRWSSTVGAETLVPVCVVVSQNYAHE</sequence>
<accession>A0A830HJP7</accession>
<protein>
    <submittedName>
        <fullName evidence="2">Uncharacterized protein</fullName>
    </submittedName>
</protein>
<comment type="caution">
    <text evidence="2">The sequence shown here is derived from an EMBL/GenBank/DDBJ whole genome shotgun (WGS) entry which is preliminary data.</text>
</comment>
<organism evidence="2 3">
    <name type="scientific">Pycnococcus provasolii</name>
    <dbReference type="NCBI Taxonomy" id="41880"/>
    <lineage>
        <taxon>Eukaryota</taxon>
        <taxon>Viridiplantae</taxon>
        <taxon>Chlorophyta</taxon>
        <taxon>Pseudoscourfieldiophyceae</taxon>
        <taxon>Pseudoscourfieldiales</taxon>
        <taxon>Pycnococcaceae</taxon>
        <taxon>Pycnococcus</taxon>
    </lineage>
</organism>
<dbReference type="Proteomes" id="UP000660262">
    <property type="component" value="Unassembled WGS sequence"/>
</dbReference>
<proteinExistence type="predicted"/>